<reference evidence="8 9" key="1">
    <citation type="submission" date="2016-12" db="EMBL/GenBank/DDBJ databases">
        <title>The whole genome sequencing and assembly of Bacillus cohnii DSM 6307T strain.</title>
        <authorList>
            <person name="Lee Y.-J."/>
            <person name="Yi H."/>
            <person name="Bahn Y.-S."/>
            <person name="Kim J.F."/>
            <person name="Lee D.-W."/>
        </authorList>
    </citation>
    <scope>NUCLEOTIDE SEQUENCE [LARGE SCALE GENOMIC DNA]</scope>
    <source>
        <strain evidence="8 9">DSM 6307</strain>
    </source>
</reference>
<dbReference type="GO" id="GO:0046872">
    <property type="term" value="F:metal ion binding"/>
    <property type="evidence" value="ECO:0007669"/>
    <property type="project" value="InterPro"/>
</dbReference>
<keyword evidence="9" id="KW-1185">Reference proteome</keyword>
<dbReference type="GO" id="GO:0016874">
    <property type="term" value="F:ligase activity"/>
    <property type="evidence" value="ECO:0007669"/>
    <property type="project" value="UniProtKB-KW"/>
</dbReference>
<dbReference type="STRING" id="1314751.GCA_001591425_04598"/>
<dbReference type="KEGG" id="bcoh:BC6307_13120"/>
<dbReference type="NCBIfam" id="NF006367">
    <property type="entry name" value="PRK08591.1"/>
    <property type="match status" value="1"/>
</dbReference>
<dbReference type="InterPro" id="IPR011764">
    <property type="entry name" value="Biotin_carboxylation_dom"/>
</dbReference>
<dbReference type="PANTHER" id="PTHR18866:SF128">
    <property type="entry name" value="UREA AMIDOLYASE"/>
    <property type="match status" value="1"/>
</dbReference>
<dbReference type="FunFam" id="3.40.50.20:FF:000010">
    <property type="entry name" value="Propionyl-CoA carboxylase subunit alpha"/>
    <property type="match status" value="1"/>
</dbReference>
<evidence type="ECO:0000313" key="9">
    <source>
        <dbReference type="Proteomes" id="UP000215224"/>
    </source>
</evidence>
<dbReference type="Pfam" id="PF02786">
    <property type="entry name" value="CPSase_L_D2"/>
    <property type="match status" value="1"/>
</dbReference>
<evidence type="ECO:0000256" key="3">
    <source>
        <dbReference type="ARBA" id="ARBA00022840"/>
    </source>
</evidence>
<dbReference type="RefSeq" id="WP_066420981.1">
    <property type="nucleotide sequence ID" value="NZ_CP018866.1"/>
</dbReference>
<keyword evidence="1" id="KW-0436">Ligase</keyword>
<dbReference type="InterPro" id="IPR005481">
    <property type="entry name" value="BC-like_N"/>
</dbReference>
<dbReference type="SUPFAM" id="SSF56059">
    <property type="entry name" value="Glutathione synthetase ATP-binding domain-like"/>
    <property type="match status" value="1"/>
</dbReference>
<evidence type="ECO:0000313" key="8">
    <source>
        <dbReference type="EMBL" id="AST92157.1"/>
    </source>
</evidence>
<keyword evidence="4" id="KW-0092">Biotin</keyword>
<feature type="domain" description="Biotin carboxylation" evidence="7">
    <location>
        <begin position="1"/>
        <end position="444"/>
    </location>
</feature>
<evidence type="ECO:0000256" key="5">
    <source>
        <dbReference type="PROSITE-ProRule" id="PRU00409"/>
    </source>
</evidence>
<dbReference type="PANTHER" id="PTHR18866">
    <property type="entry name" value="CARBOXYLASE:PYRUVATE/ACETYL-COA/PROPIONYL-COA CARBOXYLASE"/>
    <property type="match status" value="1"/>
</dbReference>
<dbReference type="InterPro" id="IPR005482">
    <property type="entry name" value="Biotin_COase_C"/>
</dbReference>
<keyword evidence="3 5" id="KW-0067">ATP-binding</keyword>
<dbReference type="EMBL" id="CP018866">
    <property type="protein sequence ID" value="AST92157.1"/>
    <property type="molecule type" value="Genomic_DNA"/>
</dbReference>
<dbReference type="SMART" id="SM00878">
    <property type="entry name" value="Biotin_carb_C"/>
    <property type="match status" value="1"/>
</dbReference>
<dbReference type="GO" id="GO:0005524">
    <property type="term" value="F:ATP binding"/>
    <property type="evidence" value="ECO:0007669"/>
    <property type="project" value="UniProtKB-UniRule"/>
</dbReference>
<evidence type="ECO:0000259" key="7">
    <source>
        <dbReference type="PROSITE" id="PS50979"/>
    </source>
</evidence>
<dbReference type="PROSITE" id="PS00867">
    <property type="entry name" value="CPSASE_2"/>
    <property type="match status" value="1"/>
</dbReference>
<evidence type="ECO:0000256" key="4">
    <source>
        <dbReference type="ARBA" id="ARBA00023267"/>
    </source>
</evidence>
<sequence length="447" mass="50135">MQKILIANRGEIAERVIRTCRNLGIETVAVFSEADKDMPYVTLATSAHHIGGAHPQQSYLNMEQIIKVAREEKVDGIHPGYGFLSENSAFAREVRENGFIFIGPSSDVIRLMGDKLQSRLEMIKANVPVIPGSDKPLTSVEEAYSLAETIGFPVMLKASGGGGGIGMHKCENSEDIRLQFEETKKRAKAYFNNDDLFIEKYIGNARHIEVQIVGDSYGNVLHLHERNCSVQRRNQKVIEEATSPHLPEEVRSKLYEAAVNAAKQVNYYNAGTVEFIMDENNNFYFLEMNTRLQVEHAISEEITGIDLVEWQILIANGEKIPLSQNDINVNGHSIEYRVYAEDPVKFFPSPGQIVDWNFPVEENVRIDSGYGSNLKVTPFYDPLIAKIIVTASSREACIEKSLNYLEKVSITGIKTNIPFLIASLSEESFKDGKYSTNFVSNLMNINK</sequence>
<dbReference type="FunFam" id="3.30.1490.20:FF:000003">
    <property type="entry name" value="acetyl-CoA carboxylase isoform X1"/>
    <property type="match status" value="1"/>
</dbReference>
<dbReference type="PROSITE" id="PS00866">
    <property type="entry name" value="CPSASE_1"/>
    <property type="match status" value="1"/>
</dbReference>
<evidence type="ECO:0000256" key="1">
    <source>
        <dbReference type="ARBA" id="ARBA00022598"/>
    </source>
</evidence>
<dbReference type="SUPFAM" id="SSF52440">
    <property type="entry name" value="PreATP-grasp domain"/>
    <property type="match status" value="1"/>
</dbReference>
<dbReference type="Gene3D" id="3.30.470.20">
    <property type="entry name" value="ATP-grasp fold, B domain"/>
    <property type="match status" value="1"/>
</dbReference>
<dbReference type="InterPro" id="IPR011761">
    <property type="entry name" value="ATP-grasp"/>
</dbReference>
<dbReference type="Pfam" id="PF02785">
    <property type="entry name" value="Biotin_carb_C"/>
    <property type="match status" value="1"/>
</dbReference>
<dbReference type="PROSITE" id="PS50979">
    <property type="entry name" value="BC"/>
    <property type="match status" value="1"/>
</dbReference>
<proteinExistence type="predicted"/>
<feature type="domain" description="ATP-grasp" evidence="6">
    <location>
        <begin position="121"/>
        <end position="316"/>
    </location>
</feature>
<evidence type="ECO:0000259" key="6">
    <source>
        <dbReference type="PROSITE" id="PS50975"/>
    </source>
</evidence>
<dbReference type="InterPro" id="IPR016185">
    <property type="entry name" value="PreATP-grasp_dom_sf"/>
</dbReference>
<dbReference type="InterPro" id="IPR011054">
    <property type="entry name" value="Rudment_hybrid_motif"/>
</dbReference>
<dbReference type="InterPro" id="IPR005479">
    <property type="entry name" value="CPAse_ATP-bd"/>
</dbReference>
<name>A0A223KS05_9BACI</name>
<protein>
    <submittedName>
        <fullName evidence="8">Biotin carboxylase</fullName>
    </submittedName>
</protein>
<organism evidence="8 9">
    <name type="scientific">Sutcliffiella cohnii</name>
    <dbReference type="NCBI Taxonomy" id="33932"/>
    <lineage>
        <taxon>Bacteria</taxon>
        <taxon>Bacillati</taxon>
        <taxon>Bacillota</taxon>
        <taxon>Bacilli</taxon>
        <taxon>Bacillales</taxon>
        <taxon>Bacillaceae</taxon>
        <taxon>Sutcliffiella</taxon>
    </lineage>
</organism>
<gene>
    <name evidence="8" type="ORF">BC6307_13120</name>
</gene>
<dbReference type="Pfam" id="PF00289">
    <property type="entry name" value="Biotin_carb_N"/>
    <property type="match status" value="1"/>
</dbReference>
<dbReference type="SUPFAM" id="SSF51246">
    <property type="entry name" value="Rudiment single hybrid motif"/>
    <property type="match status" value="1"/>
</dbReference>
<accession>A0A223KS05</accession>
<evidence type="ECO:0000256" key="2">
    <source>
        <dbReference type="ARBA" id="ARBA00022741"/>
    </source>
</evidence>
<keyword evidence="2 5" id="KW-0547">Nucleotide-binding</keyword>
<dbReference type="Proteomes" id="UP000215224">
    <property type="component" value="Chromosome"/>
</dbReference>
<dbReference type="PROSITE" id="PS50975">
    <property type="entry name" value="ATP_GRASP"/>
    <property type="match status" value="1"/>
</dbReference>
<dbReference type="AlphaFoldDB" id="A0A223KS05"/>
<dbReference type="InterPro" id="IPR050856">
    <property type="entry name" value="Biotin_carboxylase_complex"/>
</dbReference>